<organism evidence="1 2">
    <name type="scientific">Ricinus communis</name>
    <name type="common">Castor bean</name>
    <dbReference type="NCBI Taxonomy" id="3988"/>
    <lineage>
        <taxon>Eukaryota</taxon>
        <taxon>Viridiplantae</taxon>
        <taxon>Streptophyta</taxon>
        <taxon>Embryophyta</taxon>
        <taxon>Tracheophyta</taxon>
        <taxon>Spermatophyta</taxon>
        <taxon>Magnoliopsida</taxon>
        <taxon>eudicotyledons</taxon>
        <taxon>Gunneridae</taxon>
        <taxon>Pentapetalae</taxon>
        <taxon>rosids</taxon>
        <taxon>fabids</taxon>
        <taxon>Malpighiales</taxon>
        <taxon>Euphorbiaceae</taxon>
        <taxon>Acalyphoideae</taxon>
        <taxon>Acalypheae</taxon>
        <taxon>Ricinus</taxon>
    </lineage>
</organism>
<evidence type="ECO:0000313" key="2">
    <source>
        <dbReference type="Proteomes" id="UP000008311"/>
    </source>
</evidence>
<dbReference type="EMBL" id="EQ973841">
    <property type="protein sequence ID" value="EEF42761.1"/>
    <property type="molecule type" value="Genomic_DNA"/>
</dbReference>
<evidence type="ECO:0000313" key="1">
    <source>
        <dbReference type="EMBL" id="EEF42761.1"/>
    </source>
</evidence>
<accession>B9S0U7</accession>
<gene>
    <name evidence="1" type="ORF">RCOM_1537420</name>
</gene>
<dbReference type="AlphaFoldDB" id="B9S0U7"/>
<dbReference type="Proteomes" id="UP000008311">
    <property type="component" value="Unassembled WGS sequence"/>
</dbReference>
<evidence type="ECO:0008006" key="3">
    <source>
        <dbReference type="Google" id="ProtNLM"/>
    </source>
</evidence>
<keyword evidence="2" id="KW-1185">Reference proteome</keyword>
<protein>
    <recommendedName>
        <fullName evidence="3">DUF4216 domain-containing protein</fullName>
    </recommendedName>
</protein>
<dbReference type="InParanoid" id="B9S0U7"/>
<proteinExistence type="predicted"/>
<sequence>MEKRNSGIQREGSITTNQGRQVFYINDPKLGSNWRVVQLFQHRHIYDVDEIQDEAMDLNDLALVEDEVYQENEINDIVIVDLSEIASLNRVDIDLKDVNSFIISELHEGSKDENIIDVDEFDETDDTLVDYCTSDEDIQK</sequence>
<name>B9S0U7_RICCO</name>
<reference evidence="2" key="1">
    <citation type="journal article" date="2010" name="Nat. Biotechnol.">
        <title>Draft genome sequence of the oilseed species Ricinus communis.</title>
        <authorList>
            <person name="Chan A.P."/>
            <person name="Crabtree J."/>
            <person name="Zhao Q."/>
            <person name="Lorenzi H."/>
            <person name="Orvis J."/>
            <person name="Puiu D."/>
            <person name="Melake-Berhan A."/>
            <person name="Jones K.M."/>
            <person name="Redman J."/>
            <person name="Chen G."/>
            <person name="Cahoon E.B."/>
            <person name="Gedil M."/>
            <person name="Stanke M."/>
            <person name="Haas B.J."/>
            <person name="Wortman J.R."/>
            <person name="Fraser-Liggett C.M."/>
            <person name="Ravel J."/>
            <person name="Rabinowicz P.D."/>
        </authorList>
    </citation>
    <scope>NUCLEOTIDE SEQUENCE [LARGE SCALE GENOMIC DNA]</scope>
    <source>
        <strain evidence="2">cv. Hale</strain>
    </source>
</reference>